<protein>
    <submittedName>
        <fullName evidence="1">Uncharacterized protein</fullName>
    </submittedName>
</protein>
<evidence type="ECO:0000313" key="2">
    <source>
        <dbReference type="Proteomes" id="UP000768646"/>
    </source>
</evidence>
<gene>
    <name evidence="1" type="ORF">PORY_001870</name>
</gene>
<comment type="caution">
    <text evidence="1">The sequence shown here is derived from an EMBL/GenBank/DDBJ whole genome shotgun (WGS) entry which is preliminary data.</text>
</comment>
<dbReference type="EMBL" id="JABTEG010000006">
    <property type="protein sequence ID" value="KAG4304817.1"/>
    <property type="molecule type" value="Genomic_DNA"/>
</dbReference>
<name>A0ACB7CAQ5_9ASCO</name>
<proteinExistence type="predicted"/>
<organism evidence="1 2">
    <name type="scientific">Pneumocystis oryctolagi</name>
    <dbReference type="NCBI Taxonomy" id="42067"/>
    <lineage>
        <taxon>Eukaryota</taxon>
        <taxon>Fungi</taxon>
        <taxon>Dikarya</taxon>
        <taxon>Ascomycota</taxon>
        <taxon>Taphrinomycotina</taxon>
        <taxon>Pneumocystomycetes</taxon>
        <taxon>Pneumocystaceae</taxon>
        <taxon>Pneumocystis</taxon>
    </lineage>
</organism>
<reference evidence="1 2" key="1">
    <citation type="journal article" date="2021" name="Commun. Biol.">
        <title>Genomic insights into the host specific adaptation of the Pneumocystis genus.</title>
        <authorList>
            <person name="Cisse O.H."/>
            <person name="Ma L."/>
            <person name="Dekker J.P."/>
            <person name="Khil P.P."/>
            <person name="Youn J.-H."/>
            <person name="Brenchley J.M."/>
            <person name="Blair R."/>
            <person name="Pahar B."/>
            <person name="Chabe M."/>
            <person name="Van Rompay K.K.A."/>
            <person name="Keesler R."/>
            <person name="Sukura A."/>
            <person name="Hirsch V."/>
            <person name="Kutty G."/>
            <person name="Liu Y."/>
            <person name="Peng L."/>
            <person name="Chen J."/>
            <person name="Song J."/>
            <person name="Weissenbacher-Lang C."/>
            <person name="Xu J."/>
            <person name="Upham N.S."/>
            <person name="Stajich J.E."/>
            <person name="Cuomo C.A."/>
            <person name="Cushion M.T."/>
            <person name="Kovacs J.A."/>
        </authorList>
    </citation>
    <scope>NUCLEOTIDE SEQUENCE [LARGE SCALE GENOMIC DNA]</scope>
    <source>
        <strain evidence="1 2">RABM</strain>
    </source>
</reference>
<accession>A0ACB7CAQ5</accession>
<keyword evidence="2" id="KW-1185">Reference proteome</keyword>
<evidence type="ECO:0000313" key="1">
    <source>
        <dbReference type="EMBL" id="KAG4304817.1"/>
    </source>
</evidence>
<dbReference type="Proteomes" id="UP000768646">
    <property type="component" value="Unassembled WGS sequence"/>
</dbReference>
<sequence length="467" mass="52356">PARWTRPLQRLQRLQQLQQVQQVRWLEYARLARWDRLIGAWLLYLPATWSIGMAASAAQSAPYETARLLALFGVGAVLMRGAGCTLNDWWDRRIDAHVVRTAQRPLAAGTIGPVGAGVFLVAQLAGAAAVLAVLTREETACSGWLGVASLVPVTVYPLMKRITWYPQVVLGLTFNWGILMGWPAAVGWEKVEWGACLPLYLSGVLWTIIYDTIYAHQDKREDAKIRVYSMARRLGKQTKPWLLGMSALQVAAMAWAGYINGQTETFYLLSCGSISAYNAWMLWAVNLHHPASCAQWFARSKYAGGLTFKRRNNGRNKHGRGHTKPVRCSNCARCVPKDKAIKRFTVRKAVFVGRKGLGFDGFVGNMVESAAIRDISDASVYQEYALPKLYIKLHYCVSCAIHSHIVRVRSRLGRRIRVLPARVRYNKVSRCVGAGGADSWGWFRTEEKLTRQALQKHFSRKHGVSVI</sequence>
<feature type="non-terminal residue" evidence="1">
    <location>
        <position position="1"/>
    </location>
</feature>